<dbReference type="GO" id="GO:0008658">
    <property type="term" value="F:penicillin binding"/>
    <property type="evidence" value="ECO:0007669"/>
    <property type="project" value="InterPro"/>
</dbReference>
<name>A0A2J0MDC8_9BACT</name>
<dbReference type="Gene3D" id="3.40.710.10">
    <property type="entry name" value="DD-peptidase/beta-lactamase superfamily"/>
    <property type="match status" value="1"/>
</dbReference>
<evidence type="ECO:0000313" key="2">
    <source>
        <dbReference type="EMBL" id="PIZ85352.1"/>
    </source>
</evidence>
<evidence type="ECO:0000259" key="1">
    <source>
        <dbReference type="Pfam" id="PF00905"/>
    </source>
</evidence>
<dbReference type="EMBL" id="PFOX01000054">
    <property type="protein sequence ID" value="PIZ85352.1"/>
    <property type="molecule type" value="Genomic_DNA"/>
</dbReference>
<dbReference type="SUPFAM" id="SSF56601">
    <property type="entry name" value="beta-lactamase/transpeptidase-like"/>
    <property type="match status" value="1"/>
</dbReference>
<dbReference type="Proteomes" id="UP000229132">
    <property type="component" value="Unassembled WGS sequence"/>
</dbReference>
<proteinExistence type="predicted"/>
<dbReference type="AlphaFoldDB" id="A0A2J0MDC8"/>
<dbReference type="GO" id="GO:0071555">
    <property type="term" value="P:cell wall organization"/>
    <property type="evidence" value="ECO:0007669"/>
    <property type="project" value="TreeGrafter"/>
</dbReference>
<dbReference type="PANTHER" id="PTHR30627">
    <property type="entry name" value="PEPTIDOGLYCAN D,D-TRANSPEPTIDASE"/>
    <property type="match status" value="1"/>
</dbReference>
<organism evidence="2 3">
    <name type="scientific">Candidatus Nomurabacteria bacterium CG_4_10_14_0_2_um_filter_33_9</name>
    <dbReference type="NCBI Taxonomy" id="1974728"/>
    <lineage>
        <taxon>Bacteria</taxon>
        <taxon>Candidatus Nomuraibacteriota</taxon>
    </lineage>
</organism>
<sequence>GIITPYTTFRSVGGIRIKEWFYPDWKSGGHGLTDIKKALAESVNTFFYIIGGGYEDFKGLGVKKIVEYAQKFGLGQISGIDLPAEKEGFLPTPEWKEKAKDEDERWYIGDTYHLSIGQGDISVTPLQVANFTSVFANGGILFKPHLAKKILNPENEIIDDISPQVVRKIFVSEKNIEIVRGGLRQAVISGSARSLADLPVNMAGKTGTAQWEKNKFPHAWFTGFAPYEEPQIVITVLIEEGGEGTYVALPVAKEILKWYFDKNTNKNE</sequence>
<dbReference type="InterPro" id="IPR012338">
    <property type="entry name" value="Beta-lactam/transpept-like"/>
</dbReference>
<comment type="caution">
    <text evidence="2">The sequence shown here is derived from an EMBL/GenBank/DDBJ whole genome shotgun (WGS) entry which is preliminary data.</text>
</comment>
<accession>A0A2J0MDC8</accession>
<dbReference type="InterPro" id="IPR050515">
    <property type="entry name" value="Beta-lactam/transpept"/>
</dbReference>
<dbReference type="Pfam" id="PF00905">
    <property type="entry name" value="Transpeptidase"/>
    <property type="match status" value="1"/>
</dbReference>
<dbReference type="GO" id="GO:0005886">
    <property type="term" value="C:plasma membrane"/>
    <property type="evidence" value="ECO:0007669"/>
    <property type="project" value="TreeGrafter"/>
</dbReference>
<feature type="non-terminal residue" evidence="2">
    <location>
        <position position="1"/>
    </location>
</feature>
<gene>
    <name evidence="2" type="ORF">COX94_02865</name>
</gene>
<feature type="domain" description="Penicillin-binding protein transpeptidase" evidence="1">
    <location>
        <begin position="1"/>
        <end position="257"/>
    </location>
</feature>
<dbReference type="PANTHER" id="PTHR30627:SF2">
    <property type="entry name" value="PEPTIDOGLYCAN D,D-TRANSPEPTIDASE MRDA"/>
    <property type="match status" value="1"/>
</dbReference>
<protein>
    <submittedName>
        <fullName evidence="2">Penicillin-binding protein 2</fullName>
    </submittedName>
</protein>
<reference evidence="3" key="1">
    <citation type="submission" date="2017-09" db="EMBL/GenBank/DDBJ databases">
        <title>Depth-based differentiation of microbial function through sediment-hosted aquifers and enrichment of novel symbionts in the deep terrestrial subsurface.</title>
        <authorList>
            <person name="Probst A.J."/>
            <person name="Ladd B."/>
            <person name="Jarett J.K."/>
            <person name="Geller-Mcgrath D.E."/>
            <person name="Sieber C.M.K."/>
            <person name="Emerson J.B."/>
            <person name="Anantharaman K."/>
            <person name="Thomas B.C."/>
            <person name="Malmstrom R."/>
            <person name="Stieglmeier M."/>
            <person name="Klingl A."/>
            <person name="Woyke T."/>
            <person name="Ryan C.M."/>
            <person name="Banfield J.F."/>
        </authorList>
    </citation>
    <scope>NUCLEOTIDE SEQUENCE [LARGE SCALE GENOMIC DNA]</scope>
</reference>
<evidence type="ECO:0000313" key="3">
    <source>
        <dbReference type="Proteomes" id="UP000229132"/>
    </source>
</evidence>
<dbReference type="GO" id="GO:0071972">
    <property type="term" value="F:peptidoglycan L,D-transpeptidase activity"/>
    <property type="evidence" value="ECO:0007669"/>
    <property type="project" value="TreeGrafter"/>
</dbReference>
<dbReference type="InterPro" id="IPR001460">
    <property type="entry name" value="PCN-bd_Tpept"/>
</dbReference>